<dbReference type="OrthoDB" id="203487at2759"/>
<evidence type="ECO:0000313" key="3">
    <source>
        <dbReference type="WBParaSite" id="GPUH_0002007601-mRNA-1"/>
    </source>
</evidence>
<accession>A0A183EGG0</accession>
<protein>
    <submittedName>
        <fullName evidence="3">Helitron_like_N domain-containing protein</fullName>
    </submittedName>
</protein>
<dbReference type="EMBL" id="UYRT01089675">
    <property type="protein sequence ID" value="VDN35204.1"/>
    <property type="molecule type" value="Genomic_DNA"/>
</dbReference>
<evidence type="ECO:0000313" key="2">
    <source>
        <dbReference type="Proteomes" id="UP000271098"/>
    </source>
</evidence>
<reference evidence="3" key="1">
    <citation type="submission" date="2016-06" db="UniProtKB">
        <authorList>
            <consortium name="WormBaseParasite"/>
        </authorList>
    </citation>
    <scope>IDENTIFICATION</scope>
</reference>
<dbReference type="AlphaFoldDB" id="A0A183EGG0"/>
<evidence type="ECO:0000313" key="1">
    <source>
        <dbReference type="EMBL" id="VDN35204.1"/>
    </source>
</evidence>
<gene>
    <name evidence="1" type="ORF">GPUH_LOCUS20052</name>
</gene>
<proteinExistence type="predicted"/>
<dbReference type="Gene3D" id="2.60.120.650">
    <property type="entry name" value="Cupin"/>
    <property type="match status" value="1"/>
</dbReference>
<dbReference type="Proteomes" id="UP000271098">
    <property type="component" value="Unassembled WGS sequence"/>
</dbReference>
<name>A0A183EGG0_9BILA</name>
<organism evidence="3">
    <name type="scientific">Gongylonema pulchrum</name>
    <dbReference type="NCBI Taxonomy" id="637853"/>
    <lineage>
        <taxon>Eukaryota</taxon>
        <taxon>Metazoa</taxon>
        <taxon>Ecdysozoa</taxon>
        <taxon>Nematoda</taxon>
        <taxon>Chromadorea</taxon>
        <taxon>Rhabditida</taxon>
        <taxon>Spirurina</taxon>
        <taxon>Spiruromorpha</taxon>
        <taxon>Spiruroidea</taxon>
        <taxon>Gongylonematidae</taxon>
        <taxon>Gongylonema</taxon>
    </lineage>
</organism>
<reference evidence="1 2" key="2">
    <citation type="submission" date="2018-11" db="EMBL/GenBank/DDBJ databases">
        <authorList>
            <consortium name="Pathogen Informatics"/>
        </authorList>
    </citation>
    <scope>NUCLEOTIDE SEQUENCE [LARGE SCALE GENOMIC DNA]</scope>
</reference>
<dbReference type="WBParaSite" id="GPUH_0002007601-mRNA-1">
    <property type="protein sequence ID" value="GPUH_0002007601-mRNA-1"/>
    <property type="gene ID" value="GPUH_0002007601"/>
</dbReference>
<keyword evidence="2" id="KW-1185">Reference proteome</keyword>
<sequence length="134" mass="15352">MDGTLGNSAAFPRICLNETSAVELFIRFMLGNRPCIIEASATAHWECRQQWVRTINGRSTIDTNFLIKHYGHMEVPLVKQCIDRVDDNEKCAAEGCAASTTNYSKVKMMDYIKDMEMDPRPKNIGYAKDWHFQQ</sequence>